<keyword evidence="4" id="KW-1185">Reference proteome</keyword>
<dbReference type="Gene3D" id="3.30.565.40">
    <property type="entry name" value="Fervidobacterium nodosum Rt17-B1 like"/>
    <property type="match status" value="1"/>
</dbReference>
<dbReference type="STRING" id="1302659.I858_008280"/>
<evidence type="ECO:0000259" key="2">
    <source>
        <dbReference type="Pfam" id="PF11738"/>
    </source>
</evidence>
<keyword evidence="1" id="KW-0812">Transmembrane</keyword>
<dbReference type="InterPro" id="IPR037126">
    <property type="entry name" value="PdaC/RsiV-like_sf"/>
</dbReference>
<feature type="domain" description="DUF3298" evidence="2">
    <location>
        <begin position="196"/>
        <end position="276"/>
    </location>
</feature>
<dbReference type="AlphaFoldDB" id="A0A1B1S1C4"/>
<dbReference type="OrthoDB" id="4990at2"/>
<accession>A0A1B1S1C4</accession>
<protein>
    <submittedName>
        <fullName evidence="3">Anti-sigma factor</fullName>
    </submittedName>
</protein>
<organism evidence="3 4">
    <name type="scientific">Planococcus versutus</name>
    <dbReference type="NCBI Taxonomy" id="1302659"/>
    <lineage>
        <taxon>Bacteria</taxon>
        <taxon>Bacillati</taxon>
        <taxon>Bacillota</taxon>
        <taxon>Bacilli</taxon>
        <taxon>Bacillales</taxon>
        <taxon>Caryophanaceae</taxon>
        <taxon>Planococcus</taxon>
    </lineage>
</organism>
<reference evidence="3" key="1">
    <citation type="submission" date="2016-10" db="EMBL/GenBank/DDBJ databases">
        <authorList>
            <person name="See-Too W.S."/>
        </authorList>
    </citation>
    <scope>NUCLEOTIDE SEQUENCE</scope>
    <source>
        <strain evidence="3">L10.15</strain>
    </source>
</reference>
<dbReference type="InterPro" id="IPR021729">
    <property type="entry name" value="DUF3298"/>
</dbReference>
<dbReference type="RefSeq" id="WP_049693797.1">
    <property type="nucleotide sequence ID" value="NZ_CP016540.2"/>
</dbReference>
<evidence type="ECO:0000313" key="3">
    <source>
        <dbReference type="EMBL" id="ANU26990.1"/>
    </source>
</evidence>
<dbReference type="EMBL" id="CP016540">
    <property type="protein sequence ID" value="ANU26990.1"/>
    <property type="molecule type" value="Genomic_DNA"/>
</dbReference>
<dbReference type="Pfam" id="PF11738">
    <property type="entry name" value="DUF3298"/>
    <property type="match status" value="1"/>
</dbReference>
<dbReference type="Gene3D" id="3.90.640.20">
    <property type="entry name" value="Heat-shock cognate protein, ATPase"/>
    <property type="match status" value="1"/>
</dbReference>
<evidence type="ECO:0000313" key="4">
    <source>
        <dbReference type="Proteomes" id="UP000053354"/>
    </source>
</evidence>
<keyword evidence="1" id="KW-1133">Transmembrane helix</keyword>
<name>A0A1B1S1C4_9BACL</name>
<sequence>MKKLEKLKKDYDEIEIPSELEGLVKDSIRQAKLAQKKPKRVKKWSLASAAAAAIFVGSINVSPAWAQSMSSIPGLGAIVEVFTVQKVAIDEETYQANLTTPAIEGLENSELQNSLNEKYIEENKVLLEQFEQEIAGMKEIGEGHLGIDTGYEVITDTEQLLSIARYEVEIGGSASMTMKYDTVDKENSVLITLPSLFKDDQYIDVISSYISAEMKRQMAVDEEISYFTSDGITSEFSTIKPDQKFYITPTNKLIIAFDEYEVAAGYMGVVTFEIPTNILKDLLVSDRYIN</sequence>
<dbReference type="Proteomes" id="UP000053354">
    <property type="component" value="Chromosome"/>
</dbReference>
<feature type="transmembrane region" description="Helical" evidence="1">
    <location>
        <begin position="44"/>
        <end position="65"/>
    </location>
</feature>
<keyword evidence="1" id="KW-0472">Membrane</keyword>
<gene>
    <name evidence="3" type="ORF">I858_008280</name>
</gene>
<proteinExistence type="predicted"/>
<dbReference type="KEGG" id="pll:I858_008280"/>
<evidence type="ECO:0000256" key="1">
    <source>
        <dbReference type="SAM" id="Phobius"/>
    </source>
</evidence>